<dbReference type="PANTHER" id="PTHR32552">
    <property type="entry name" value="FERRICHROME IRON RECEPTOR-RELATED"/>
    <property type="match status" value="1"/>
</dbReference>
<accession>A0A2S7K2V5</accession>
<dbReference type="PANTHER" id="PTHR32552:SF89">
    <property type="entry name" value="CATECHOLATE SIDEROPHORE RECEPTOR FIU"/>
    <property type="match status" value="1"/>
</dbReference>
<keyword evidence="6 14" id="KW-0732">Signal</keyword>
<dbReference type="GO" id="GO:0009279">
    <property type="term" value="C:cell outer membrane"/>
    <property type="evidence" value="ECO:0007669"/>
    <property type="project" value="UniProtKB-SubCell"/>
</dbReference>
<evidence type="ECO:0000256" key="7">
    <source>
        <dbReference type="ARBA" id="ARBA00023004"/>
    </source>
</evidence>
<keyword evidence="7" id="KW-0408">Iron</keyword>
<evidence type="ECO:0000256" key="6">
    <source>
        <dbReference type="ARBA" id="ARBA00022729"/>
    </source>
</evidence>
<dbReference type="Proteomes" id="UP000239504">
    <property type="component" value="Unassembled WGS sequence"/>
</dbReference>
<keyword evidence="10 12" id="KW-0472">Membrane</keyword>
<evidence type="ECO:0000313" key="17">
    <source>
        <dbReference type="EMBL" id="PQA86833.1"/>
    </source>
</evidence>
<evidence type="ECO:0000256" key="1">
    <source>
        <dbReference type="ARBA" id="ARBA00004571"/>
    </source>
</evidence>
<dbReference type="InterPro" id="IPR000531">
    <property type="entry name" value="Beta-barrel_TonB"/>
</dbReference>
<feature type="domain" description="TonB-dependent receptor plug" evidence="16">
    <location>
        <begin position="62"/>
        <end position="162"/>
    </location>
</feature>
<sequence>MPARKKTKRQLTTRFLTTTAFLALAAPALAQTPSEETESAEDVVVVTGRRVSNASLAVGVDEASNTVSVTREALLSAPAGVSGLKALEGLPGFNVQTDGALGLYEFGNSVTVRAFDFGQIGFVLDGIPMGRPDPFGGSPIFRYVDNENLQRVTASPGAGDVSLPSATSLGPIVQYFTTDLSDEPSAIVSVTFGDDDLQRTFVKLQTGDINGFSAYVSRSKTDSDLWRGPGTIDREHIEAKAQYEFDDDTLLRANLVYNDFFDYDSPSTSRAGYEAQGRYITYAGTVPDLGAGPDVVFQDSGYTAYYIDRVNVREDLLLGLTFLTDVTENIDFHLTGYWENKDGFGVSPDSYSNTLGYYERQLAAGVETAFGLPLSAPRGVQYGLSEVGGDRYGVTGGFTLSFANHTIDVGGWYEEETYNRTQMRLNKEGGNPAGALIMPYEVAYYRRDYTSDREFLQFYLKDTVSLLDDRLTIEAGFKGLNLDYTLDGYRDFDDYARLVEGVPTIGYGPQVISREFNDNFLPMAGAVYALTDTEQVFASYAQNFAFPRSADDLYDDINTPMVGGERSTNYELGFRSNRPTFNAALALYYVKFKDRIESAGIQVAGQMGAIETVAQNVGAVEAYGVEFTGNWKPEFLNGYAYFTSNVTYNFAEFQDDFLDGSGNPLGLPGNELPDAPHWLVTAGVTVEPTPWMIANVTARRTGERYADFINTQVMESYTVFDAYVDIGDVGGYGPLENIKLRMNVTNFTDEDTLSFTFTTVNGTAFYRPLAPRTFQFSITAEF</sequence>
<dbReference type="AlphaFoldDB" id="A0A2S7K2V5"/>
<dbReference type="GO" id="GO:0015344">
    <property type="term" value="F:siderophore uptake transmembrane transporter activity"/>
    <property type="evidence" value="ECO:0007669"/>
    <property type="project" value="TreeGrafter"/>
</dbReference>
<evidence type="ECO:0000256" key="4">
    <source>
        <dbReference type="ARBA" id="ARBA00022496"/>
    </source>
</evidence>
<dbReference type="Gene3D" id="2.40.170.20">
    <property type="entry name" value="TonB-dependent receptor, beta-barrel domain"/>
    <property type="match status" value="1"/>
</dbReference>
<evidence type="ECO:0000256" key="12">
    <source>
        <dbReference type="PROSITE-ProRule" id="PRU01360"/>
    </source>
</evidence>
<feature type="chain" id="PRO_5015442395" evidence="14">
    <location>
        <begin position="31"/>
        <end position="782"/>
    </location>
</feature>
<evidence type="ECO:0000256" key="9">
    <source>
        <dbReference type="ARBA" id="ARBA00023077"/>
    </source>
</evidence>
<protein>
    <submittedName>
        <fullName evidence="17">TonB-dependent receptor</fullName>
    </submittedName>
</protein>
<keyword evidence="4" id="KW-0410">Iron transport</keyword>
<dbReference type="Pfam" id="PF00593">
    <property type="entry name" value="TonB_dep_Rec_b-barrel"/>
    <property type="match status" value="1"/>
</dbReference>
<evidence type="ECO:0000259" key="16">
    <source>
        <dbReference type="Pfam" id="PF07715"/>
    </source>
</evidence>
<reference evidence="17 18" key="1">
    <citation type="submission" date="2017-12" db="EMBL/GenBank/DDBJ databases">
        <authorList>
            <person name="Hurst M.R.H."/>
        </authorList>
    </citation>
    <scope>NUCLEOTIDE SEQUENCE [LARGE SCALE GENOMIC DNA]</scope>
    <source>
        <strain evidence="17 18">SY-3-19</strain>
    </source>
</reference>
<evidence type="ECO:0000256" key="5">
    <source>
        <dbReference type="ARBA" id="ARBA00022692"/>
    </source>
</evidence>
<evidence type="ECO:0000313" key="18">
    <source>
        <dbReference type="Proteomes" id="UP000239504"/>
    </source>
</evidence>
<dbReference type="InterPro" id="IPR012910">
    <property type="entry name" value="Plug_dom"/>
</dbReference>
<comment type="caution">
    <text evidence="17">The sequence shown here is derived from an EMBL/GenBank/DDBJ whole genome shotgun (WGS) entry which is preliminary data.</text>
</comment>
<keyword evidence="11 12" id="KW-0998">Cell outer membrane</keyword>
<dbReference type="InterPro" id="IPR036942">
    <property type="entry name" value="Beta-barrel_TonB_sf"/>
</dbReference>
<dbReference type="Pfam" id="PF07715">
    <property type="entry name" value="Plug"/>
    <property type="match status" value="1"/>
</dbReference>
<feature type="domain" description="TonB-dependent receptor-like beta-barrel" evidence="15">
    <location>
        <begin position="254"/>
        <end position="746"/>
    </location>
</feature>
<keyword evidence="17" id="KW-0675">Receptor</keyword>
<keyword evidence="8" id="KW-0406">Ion transport</keyword>
<evidence type="ECO:0000256" key="8">
    <source>
        <dbReference type="ARBA" id="ARBA00023065"/>
    </source>
</evidence>
<evidence type="ECO:0000256" key="3">
    <source>
        <dbReference type="ARBA" id="ARBA00022452"/>
    </source>
</evidence>
<dbReference type="PROSITE" id="PS52016">
    <property type="entry name" value="TONB_DEPENDENT_REC_3"/>
    <property type="match status" value="1"/>
</dbReference>
<gene>
    <name evidence="17" type="ORF">CW354_15245</name>
</gene>
<keyword evidence="2 12" id="KW-0813">Transport</keyword>
<comment type="subcellular location">
    <subcellularLocation>
        <location evidence="1 12">Cell outer membrane</location>
        <topology evidence="1 12">Multi-pass membrane protein</topology>
    </subcellularLocation>
</comment>
<dbReference type="Gene3D" id="2.170.130.10">
    <property type="entry name" value="TonB-dependent receptor, plug domain"/>
    <property type="match status" value="1"/>
</dbReference>
<keyword evidence="9 13" id="KW-0798">TonB box</keyword>
<evidence type="ECO:0000256" key="11">
    <source>
        <dbReference type="ARBA" id="ARBA00023237"/>
    </source>
</evidence>
<dbReference type="RefSeq" id="WP_104830950.1">
    <property type="nucleotide sequence ID" value="NZ_PJCH01000011.1"/>
</dbReference>
<dbReference type="EMBL" id="PJCH01000011">
    <property type="protein sequence ID" value="PQA86833.1"/>
    <property type="molecule type" value="Genomic_DNA"/>
</dbReference>
<organism evidence="17 18">
    <name type="scientific">Hyphococcus luteus</name>
    <dbReference type="NCBI Taxonomy" id="2058213"/>
    <lineage>
        <taxon>Bacteria</taxon>
        <taxon>Pseudomonadati</taxon>
        <taxon>Pseudomonadota</taxon>
        <taxon>Alphaproteobacteria</taxon>
        <taxon>Parvularculales</taxon>
        <taxon>Parvularculaceae</taxon>
        <taxon>Hyphococcus</taxon>
    </lineage>
</organism>
<feature type="signal peptide" evidence="14">
    <location>
        <begin position="1"/>
        <end position="30"/>
    </location>
</feature>
<keyword evidence="18" id="KW-1185">Reference proteome</keyword>
<evidence type="ECO:0000256" key="2">
    <source>
        <dbReference type="ARBA" id="ARBA00022448"/>
    </source>
</evidence>
<name>A0A2S7K2V5_9PROT</name>
<dbReference type="OrthoDB" id="7229372at2"/>
<comment type="similarity">
    <text evidence="12 13">Belongs to the TonB-dependent receptor family.</text>
</comment>
<evidence type="ECO:0000256" key="10">
    <source>
        <dbReference type="ARBA" id="ARBA00023136"/>
    </source>
</evidence>
<evidence type="ECO:0000256" key="13">
    <source>
        <dbReference type="RuleBase" id="RU003357"/>
    </source>
</evidence>
<evidence type="ECO:0000256" key="14">
    <source>
        <dbReference type="SAM" id="SignalP"/>
    </source>
</evidence>
<proteinExistence type="inferred from homology"/>
<keyword evidence="5 12" id="KW-0812">Transmembrane</keyword>
<evidence type="ECO:0000259" key="15">
    <source>
        <dbReference type="Pfam" id="PF00593"/>
    </source>
</evidence>
<keyword evidence="3 12" id="KW-1134">Transmembrane beta strand</keyword>
<dbReference type="InterPro" id="IPR039426">
    <property type="entry name" value="TonB-dep_rcpt-like"/>
</dbReference>
<dbReference type="SUPFAM" id="SSF56935">
    <property type="entry name" value="Porins"/>
    <property type="match status" value="1"/>
</dbReference>
<dbReference type="InterPro" id="IPR037066">
    <property type="entry name" value="Plug_dom_sf"/>
</dbReference>